<evidence type="ECO:0000313" key="1">
    <source>
        <dbReference type="EMBL" id="RVU42460.1"/>
    </source>
</evidence>
<gene>
    <name evidence="1" type="ORF">EA187_16415</name>
</gene>
<reference evidence="1 2" key="1">
    <citation type="submission" date="2019-01" db="EMBL/GenBank/DDBJ databases">
        <title>Lujinxingia litoralis gen. nov., sp. nov. and Lujinxingia sediminis gen. nov., sp. nov., new members in the order Bradymonadales, isolated from coastal sediment.</title>
        <authorList>
            <person name="Li C.-M."/>
        </authorList>
    </citation>
    <scope>NUCLEOTIDE SEQUENCE [LARGE SCALE GENOMIC DNA]</scope>
    <source>
        <strain evidence="1 2">SEH01</strain>
    </source>
</reference>
<dbReference type="Proteomes" id="UP000282926">
    <property type="component" value="Unassembled WGS sequence"/>
</dbReference>
<protein>
    <submittedName>
        <fullName evidence="1">Uncharacterized protein</fullName>
    </submittedName>
</protein>
<sequence length="207" mass="22432">MSAPITSSHGRVAPAHIAAAHAALAGRIAGYRATSRRPLSLEADTNLRVDADGRLHTGSEVGIRLRIALQGSQRAQSALLNSHNARHLVEVLQDTIDENFSGMSRITSIVSDLRDVARPSSSPPRMIVALQDVTTTLMEMVFNALRYQTNVSLKAPPELAFARGHPLQPAQAILNPKPNPWSFTPRSPRAKRPKNLKLAESTGELIC</sequence>
<keyword evidence="2" id="KW-1185">Reference proteome</keyword>
<proteinExistence type="predicted"/>
<evidence type="ECO:0000313" key="2">
    <source>
        <dbReference type="Proteomes" id="UP000282926"/>
    </source>
</evidence>
<organism evidence="1 2">
    <name type="scientific">Lujinxingia sediminis</name>
    <dbReference type="NCBI Taxonomy" id="2480984"/>
    <lineage>
        <taxon>Bacteria</taxon>
        <taxon>Deltaproteobacteria</taxon>
        <taxon>Bradymonadales</taxon>
        <taxon>Lujinxingiaceae</taxon>
        <taxon>Lujinxingia</taxon>
    </lineage>
</organism>
<name>A0ABY0CQU8_9DELT</name>
<dbReference type="EMBL" id="SADD01000012">
    <property type="protein sequence ID" value="RVU42460.1"/>
    <property type="molecule type" value="Genomic_DNA"/>
</dbReference>
<comment type="caution">
    <text evidence="1">The sequence shown here is derived from an EMBL/GenBank/DDBJ whole genome shotgun (WGS) entry which is preliminary data.</text>
</comment>
<dbReference type="RefSeq" id="WP_127780968.1">
    <property type="nucleotide sequence ID" value="NZ_SADD01000012.1"/>
</dbReference>
<accession>A0ABY0CQU8</accession>